<evidence type="ECO:0000256" key="1">
    <source>
        <dbReference type="SAM" id="Phobius"/>
    </source>
</evidence>
<feature type="transmembrane region" description="Helical" evidence="1">
    <location>
        <begin position="87"/>
        <end position="106"/>
    </location>
</feature>
<feature type="transmembrane region" description="Helical" evidence="1">
    <location>
        <begin position="262"/>
        <end position="282"/>
    </location>
</feature>
<evidence type="ECO:0000313" key="4">
    <source>
        <dbReference type="Proteomes" id="UP000823661"/>
    </source>
</evidence>
<keyword evidence="3" id="KW-0012">Acyltransferase</keyword>
<keyword evidence="1" id="KW-0812">Transmembrane</keyword>
<evidence type="ECO:0000313" key="3">
    <source>
        <dbReference type="EMBL" id="MBO8451881.1"/>
    </source>
</evidence>
<dbReference type="EMBL" id="JADIMI010000028">
    <property type="protein sequence ID" value="MBO8451881.1"/>
    <property type="molecule type" value="Genomic_DNA"/>
</dbReference>
<organism evidence="3 4">
    <name type="scientific">Candidatus Cryptobacteroides intestinavium</name>
    <dbReference type="NCBI Taxonomy" id="2840766"/>
    <lineage>
        <taxon>Bacteria</taxon>
        <taxon>Pseudomonadati</taxon>
        <taxon>Bacteroidota</taxon>
        <taxon>Bacteroidia</taxon>
        <taxon>Bacteroidales</taxon>
        <taxon>Candidatus Cryptobacteroides</taxon>
    </lineage>
</organism>
<evidence type="ECO:0000259" key="2">
    <source>
        <dbReference type="Pfam" id="PF01757"/>
    </source>
</evidence>
<keyword evidence="1" id="KW-1133">Transmembrane helix</keyword>
<dbReference type="Proteomes" id="UP000823661">
    <property type="component" value="Unassembled WGS sequence"/>
</dbReference>
<dbReference type="PANTHER" id="PTHR23028:SF134">
    <property type="entry name" value="PUTATIVE (AFU_ORTHOLOGUE AFUA_4G08520)-RELATED"/>
    <property type="match status" value="1"/>
</dbReference>
<dbReference type="PANTHER" id="PTHR23028">
    <property type="entry name" value="ACETYLTRANSFERASE"/>
    <property type="match status" value="1"/>
</dbReference>
<feature type="transmembrane region" description="Helical" evidence="1">
    <location>
        <begin position="352"/>
        <end position="374"/>
    </location>
</feature>
<feature type="transmembrane region" description="Helical" evidence="1">
    <location>
        <begin position="153"/>
        <end position="170"/>
    </location>
</feature>
<name>A0A9D9EPJ2_9BACT</name>
<protein>
    <submittedName>
        <fullName evidence="3">Acyltransferase</fullName>
    </submittedName>
</protein>
<feature type="transmembrane region" description="Helical" evidence="1">
    <location>
        <begin position="118"/>
        <end position="138"/>
    </location>
</feature>
<dbReference type="Pfam" id="PF01757">
    <property type="entry name" value="Acyl_transf_3"/>
    <property type="match status" value="1"/>
</dbReference>
<dbReference type="InterPro" id="IPR050879">
    <property type="entry name" value="Acyltransferase_3"/>
</dbReference>
<reference evidence="3" key="2">
    <citation type="journal article" date="2021" name="PeerJ">
        <title>Extensive microbial diversity within the chicken gut microbiome revealed by metagenomics and culture.</title>
        <authorList>
            <person name="Gilroy R."/>
            <person name="Ravi A."/>
            <person name="Getino M."/>
            <person name="Pursley I."/>
            <person name="Horton D.L."/>
            <person name="Alikhan N.F."/>
            <person name="Baker D."/>
            <person name="Gharbi K."/>
            <person name="Hall N."/>
            <person name="Watson M."/>
            <person name="Adriaenssens E.M."/>
            <person name="Foster-Nyarko E."/>
            <person name="Jarju S."/>
            <person name="Secka A."/>
            <person name="Antonio M."/>
            <person name="Oren A."/>
            <person name="Chaudhuri R.R."/>
            <person name="La Ragione R."/>
            <person name="Hildebrand F."/>
            <person name="Pallen M.J."/>
        </authorList>
    </citation>
    <scope>NUCLEOTIDE SEQUENCE</scope>
    <source>
        <strain evidence="3">B1-20833</strain>
    </source>
</reference>
<feature type="transmembrane region" description="Helical" evidence="1">
    <location>
        <begin position="288"/>
        <end position="315"/>
    </location>
</feature>
<feature type="transmembrane region" description="Helical" evidence="1">
    <location>
        <begin position="327"/>
        <end position="346"/>
    </location>
</feature>
<keyword evidence="3" id="KW-0808">Transferase</keyword>
<dbReference type="GO" id="GO:0016747">
    <property type="term" value="F:acyltransferase activity, transferring groups other than amino-acyl groups"/>
    <property type="evidence" value="ECO:0007669"/>
    <property type="project" value="InterPro"/>
</dbReference>
<feature type="transmembrane region" description="Helical" evidence="1">
    <location>
        <begin position="177"/>
        <end position="201"/>
    </location>
</feature>
<dbReference type="InterPro" id="IPR002656">
    <property type="entry name" value="Acyl_transf_3_dom"/>
</dbReference>
<dbReference type="AlphaFoldDB" id="A0A9D9EPJ2"/>
<sequence>MAKEIYLASKPRYEILDGLRGVASILVIAFHLFETYSRGPAYQIINHGYLAVDFFFVLSGFVIGYAYDDRWNVMSVTGFFKRRLVRLHPMVVAGTLTGACLFFFSSCDIWPAIAGTPLWNYLLCIVLGLLMIPCWPGIDIRGWNETNPLNGPNWSLTYEYIGNILYALIFRKLPTAILAVLCLCSAFLTMNLALGWDVFGIFDSDPQYNIIGGWSLEGPQIFIGFTRLLYPFICGLLISRLLRGRMSPENPSGSPLHIKGGFWWASLILAAVFAIPCIGGRQCLADGIYQAVAIIVIFPAVVLIGAGSVTTGAVSSKICRFLGEISYPLYITHFPLVCMQVAWVSRNNDAPLWMHIAVSAGVLVFAVACAWAWLKLYDGPVRKWLTDKWLKHSNKQ</sequence>
<proteinExistence type="predicted"/>
<accession>A0A9D9EPJ2</accession>
<reference evidence="3" key="1">
    <citation type="submission" date="2020-10" db="EMBL/GenBank/DDBJ databases">
        <authorList>
            <person name="Gilroy R."/>
        </authorList>
    </citation>
    <scope>NUCLEOTIDE SEQUENCE</scope>
    <source>
        <strain evidence="3">B1-20833</strain>
    </source>
</reference>
<feature type="transmembrane region" description="Helical" evidence="1">
    <location>
        <begin position="221"/>
        <end position="242"/>
    </location>
</feature>
<comment type="caution">
    <text evidence="3">The sequence shown here is derived from an EMBL/GenBank/DDBJ whole genome shotgun (WGS) entry which is preliminary data.</text>
</comment>
<feature type="domain" description="Acyltransferase 3" evidence="2">
    <location>
        <begin position="15"/>
        <end position="371"/>
    </location>
</feature>
<feature type="transmembrane region" description="Helical" evidence="1">
    <location>
        <begin position="48"/>
        <end position="67"/>
    </location>
</feature>
<gene>
    <name evidence="3" type="ORF">IAC06_03225</name>
</gene>
<keyword evidence="1" id="KW-0472">Membrane</keyword>